<evidence type="ECO:0000256" key="1">
    <source>
        <dbReference type="SAM" id="MobiDB-lite"/>
    </source>
</evidence>
<comment type="caution">
    <text evidence="2">The sequence shown here is derived from an EMBL/GenBank/DDBJ whole genome shotgun (WGS) entry which is preliminary data.</text>
</comment>
<organism evidence="2 3">
    <name type="scientific">Kitasatospora cheerisanensis KCTC 2395</name>
    <dbReference type="NCBI Taxonomy" id="1348663"/>
    <lineage>
        <taxon>Bacteria</taxon>
        <taxon>Bacillati</taxon>
        <taxon>Actinomycetota</taxon>
        <taxon>Actinomycetes</taxon>
        <taxon>Kitasatosporales</taxon>
        <taxon>Streptomycetaceae</taxon>
        <taxon>Kitasatospora</taxon>
    </lineage>
</organism>
<keyword evidence="3" id="KW-1185">Reference proteome</keyword>
<name>A0A066YKX9_9ACTN</name>
<accession>A0A066YKX9</accession>
<dbReference type="HOGENOM" id="CLU_2770419_0_0_11"/>
<dbReference type="EMBL" id="JNBY01000169">
    <property type="protein sequence ID" value="KDN80584.1"/>
    <property type="molecule type" value="Genomic_DNA"/>
</dbReference>
<feature type="region of interest" description="Disordered" evidence="1">
    <location>
        <begin position="1"/>
        <end position="69"/>
    </location>
</feature>
<reference evidence="2 3" key="1">
    <citation type="submission" date="2014-05" db="EMBL/GenBank/DDBJ databases">
        <title>Draft Genome Sequence of Kitasatospora cheerisanensis KCTC 2395.</title>
        <authorList>
            <person name="Nam D.H."/>
        </authorList>
    </citation>
    <scope>NUCLEOTIDE SEQUENCE [LARGE SCALE GENOMIC DNA]</scope>
    <source>
        <strain evidence="2 3">KCTC 2395</strain>
    </source>
</reference>
<dbReference type="AlphaFoldDB" id="A0A066YKX9"/>
<sequence length="69" mass="6974">MAGASSATATPRAGSGSHRRRANRAGCRVRRVAVGHGLAAAHPGGDRSDDRALAGPVSEADPVFLTLEP</sequence>
<dbReference type="Proteomes" id="UP000027178">
    <property type="component" value="Unassembled WGS sequence"/>
</dbReference>
<protein>
    <submittedName>
        <fullName evidence="2">Uncharacterized protein</fullName>
    </submittedName>
</protein>
<gene>
    <name evidence="2" type="ORF">KCH_76330</name>
</gene>
<feature type="compositionally biased region" description="Basic residues" evidence="1">
    <location>
        <begin position="17"/>
        <end position="33"/>
    </location>
</feature>
<evidence type="ECO:0000313" key="3">
    <source>
        <dbReference type="Proteomes" id="UP000027178"/>
    </source>
</evidence>
<evidence type="ECO:0000313" key="2">
    <source>
        <dbReference type="EMBL" id="KDN80584.1"/>
    </source>
</evidence>
<proteinExistence type="predicted"/>